<accession>A0A0K0NKM1</accession>
<dbReference type="KEGG" id="vg:26516950"/>
<dbReference type="RefSeq" id="YP_009188647.1">
    <property type="nucleotide sequence ID" value="NC_028668.1"/>
</dbReference>
<dbReference type="Proteomes" id="UP000204451">
    <property type="component" value="Segment"/>
</dbReference>
<sequence length="74" mass="8484">MENERLYDDSIFYQGEGKPVPYSLGQLINNLEIGHLTKAEQEPIIQEWLDSNSPSEALMRSIQRRGYCVPKDGD</sequence>
<evidence type="ECO:0000313" key="1">
    <source>
        <dbReference type="EMBL" id="AKL88256.1"/>
    </source>
</evidence>
<dbReference type="GeneID" id="26516950"/>
<reference evidence="1 2" key="1">
    <citation type="journal article" date="2015" name="PLoS ONE">
        <title>Lysis to Kill: Evaluation of the Lytic Abilities, and Genomics of Nine Bacteriophages Infective for Gordonia spp. and Their Potential Use in Activated Sludge Foam Biocontrol.</title>
        <authorList>
            <person name="Dyson Z.A."/>
            <person name="Tucci J."/>
            <person name="Seviour R.J."/>
            <person name="Petrovski S."/>
        </authorList>
    </citation>
    <scope>NUCLEOTIDE SEQUENCE [LARGE SCALE GENOMIC DNA]</scope>
</reference>
<name>A0A0K0NKM1_9CAUD</name>
<evidence type="ECO:0000313" key="2">
    <source>
        <dbReference type="Proteomes" id="UP000204451"/>
    </source>
</evidence>
<proteinExistence type="predicted"/>
<dbReference type="EMBL" id="KR063279">
    <property type="protein sequence ID" value="AKL88256.1"/>
    <property type="molecule type" value="Genomic_DNA"/>
</dbReference>
<keyword evidence="2" id="KW-1185">Reference proteome</keyword>
<organism evidence="1 2">
    <name type="scientific">Gordonia phage GMA3</name>
    <dbReference type="NCBI Taxonomy" id="1647284"/>
    <lineage>
        <taxon>Viruses</taxon>
        <taxon>Duplodnaviria</taxon>
        <taxon>Heunggongvirae</taxon>
        <taxon>Uroviricota</taxon>
        <taxon>Caudoviricetes</taxon>
        <taxon>Gamtrevirus</taxon>
        <taxon>Gamtrevirus GMA3</taxon>
    </lineage>
</organism>
<protein>
    <submittedName>
        <fullName evidence="1">Uncharacterized protein</fullName>
    </submittedName>
</protein>
<gene>
    <name evidence="1" type="ORF">GMA3_79</name>
</gene>